<evidence type="ECO:0000313" key="1">
    <source>
        <dbReference type="EMBL" id="WPL18607.1"/>
    </source>
</evidence>
<reference evidence="1 2" key="1">
    <citation type="journal article" date="2023" name="Microorganisms">
        <title>Thiorhodovibrio frisius and Trv. litoralis spp. nov., Two Novel Members from a Clade of Fastidious Purple Sulfur Bacteria That Exhibit Unique Red-Shifted Light-Harvesting Capabilities.</title>
        <authorList>
            <person name="Methner A."/>
            <person name="Kuzyk S.B."/>
            <person name="Petersen J."/>
            <person name="Bauer S."/>
            <person name="Brinkmann H."/>
            <person name="Sichau K."/>
            <person name="Wanner G."/>
            <person name="Wolf J."/>
            <person name="Neumann-Schaal M."/>
            <person name="Henke P."/>
            <person name="Tank M."/>
            <person name="Sproer C."/>
            <person name="Bunk B."/>
            <person name="Overmann J."/>
        </authorList>
    </citation>
    <scope>NUCLEOTIDE SEQUENCE [LARGE SCALE GENOMIC DNA]</scope>
    <source>
        <strain evidence="1 2">DSM 6702</strain>
    </source>
</reference>
<accession>A0ABZ0SDR4</accession>
<dbReference type="Proteomes" id="UP001432180">
    <property type="component" value="Chromosome"/>
</dbReference>
<dbReference type="RefSeq" id="WP_328984358.1">
    <property type="nucleotide sequence ID" value="NZ_CP121472.1"/>
</dbReference>
<dbReference type="Pfam" id="PF14076">
    <property type="entry name" value="DUF4258"/>
    <property type="match status" value="1"/>
</dbReference>
<dbReference type="EMBL" id="CP121472">
    <property type="protein sequence ID" value="WPL18607.1"/>
    <property type="molecule type" value="Genomic_DNA"/>
</dbReference>
<keyword evidence="2" id="KW-1185">Reference proteome</keyword>
<sequence length="77" mass="9181">MEFRLTSHAKKRCLKRLIRIEWIREALNNPMRTEDDPDDASLVHAFYPVPERAFKMLRVVYNENRNPVTIVTAFFDS</sequence>
<gene>
    <name evidence="1" type="ORF">Thiowin_03687</name>
</gene>
<proteinExistence type="predicted"/>
<evidence type="ECO:0008006" key="3">
    <source>
        <dbReference type="Google" id="ProtNLM"/>
    </source>
</evidence>
<evidence type="ECO:0000313" key="2">
    <source>
        <dbReference type="Proteomes" id="UP001432180"/>
    </source>
</evidence>
<dbReference type="InterPro" id="IPR025354">
    <property type="entry name" value="DUF4258"/>
</dbReference>
<protein>
    <recommendedName>
        <fullName evidence="3">DUF4258 domain-containing protein</fullName>
    </recommendedName>
</protein>
<name>A0ABZ0SDR4_9GAMM</name>
<organism evidence="1 2">
    <name type="scientific">Thiorhodovibrio winogradskyi</name>
    <dbReference type="NCBI Taxonomy" id="77007"/>
    <lineage>
        <taxon>Bacteria</taxon>
        <taxon>Pseudomonadati</taxon>
        <taxon>Pseudomonadota</taxon>
        <taxon>Gammaproteobacteria</taxon>
        <taxon>Chromatiales</taxon>
        <taxon>Chromatiaceae</taxon>
        <taxon>Thiorhodovibrio</taxon>
    </lineage>
</organism>